<name>A0ABQ9H439_9NEOP</name>
<reference evidence="2 3" key="1">
    <citation type="submission" date="2023-02" db="EMBL/GenBank/DDBJ databases">
        <title>LHISI_Scaffold_Assembly.</title>
        <authorList>
            <person name="Stuart O.P."/>
            <person name="Cleave R."/>
            <person name="Magrath M.J.L."/>
            <person name="Mikheyev A.S."/>
        </authorList>
    </citation>
    <scope>NUCLEOTIDE SEQUENCE [LARGE SCALE GENOMIC DNA]</scope>
    <source>
        <strain evidence="2">Daus_M_001</strain>
        <tissue evidence="2">Leg muscle</tissue>
    </source>
</reference>
<dbReference type="Proteomes" id="UP001159363">
    <property type="component" value="Chromosome 6"/>
</dbReference>
<organism evidence="2 3">
    <name type="scientific">Dryococelus australis</name>
    <dbReference type="NCBI Taxonomy" id="614101"/>
    <lineage>
        <taxon>Eukaryota</taxon>
        <taxon>Metazoa</taxon>
        <taxon>Ecdysozoa</taxon>
        <taxon>Arthropoda</taxon>
        <taxon>Hexapoda</taxon>
        <taxon>Insecta</taxon>
        <taxon>Pterygota</taxon>
        <taxon>Neoptera</taxon>
        <taxon>Polyneoptera</taxon>
        <taxon>Phasmatodea</taxon>
        <taxon>Verophasmatodea</taxon>
        <taxon>Anareolatae</taxon>
        <taxon>Phasmatidae</taxon>
        <taxon>Eurycanthinae</taxon>
        <taxon>Dryococelus</taxon>
    </lineage>
</organism>
<comment type="caution">
    <text evidence="2">The sequence shown here is derived from an EMBL/GenBank/DDBJ whole genome shotgun (WGS) entry which is preliminary data.</text>
</comment>
<proteinExistence type="predicted"/>
<protein>
    <submittedName>
        <fullName evidence="2">Uncharacterized protein</fullName>
    </submittedName>
</protein>
<dbReference type="EMBL" id="JARBHB010000007">
    <property type="protein sequence ID" value="KAJ8879037.1"/>
    <property type="molecule type" value="Genomic_DNA"/>
</dbReference>
<sequence length="967" mass="106619">MAQKGVPSNIVEAVCGSVKDQWLAARSTRAGRGRYSPESGSGNSPQPWRGRENGDLALGGQEGCHTWHIWPSAAITTGNISQGKAATVKLAPRLVEGILHVRGIKAWERWGRPRHAHQLSHRLYVQSTELTRSLAVHNAPLRLSVETQPFCDVFCWSSAHRSAAYPGGHINPFGLHHTHTPHTRAPRIHSSYTLHSSSYTLPSATFAHSVYSRRSLSHPCSQPVLFFKVSPFPNHSKTLVALKPDCQPSIRGCIYIVDALDQNLHTSGYTLGVTWKVLAHTLKSPIPSARWRSEVSPGQLSIAPQPCISKTIMPFSANNNELNIAVVPSNSHHWSCDIKILVSRLVDLGHIGCPATTQEMIATRHHGASGAATLRRPPPTMMSLHHGTPAAIFQPPPERVLPHSDLWATSGEMRSSRAPSFHLGFSTNGRTRKWSHQSYNSHSRKYGIECMTVEITLDKCVTLTRDRAAGDREKPSRRCRTSHIADVICVAAFMQYTRLVPFNATTSNEVPHTGVGALELRCGDRQLRHAHHAQLRSRTHRPKEPLQELWHDTMEMSYKFLEGCSKEACNVIAVGLVERCHRQQQAAHLAAAHNIQNALTCHWRINQHESCQHPDAHCTSPSPPLHPHPQCSCTSSACAIAHVTPPPPECAGEWKDCSSGRRGVVGSQPAGSSGRCLVLSGRELEADEDRGVVRCIRAGGEMQLDEGVTLRRIPAARLRTYLTPGSDGRPVDCRGGGHAAHRVRAWQVVSGSTAATSTTTPTSTASVVGREVRTRALHTTPLPCNMATTIQPPSNNPAENEHTAETTLKCSPFMSELVTSLAINVDIHNGNNLMRLRYPGLGSTLAPVNHPELKTSGLHHQLADRHILISLLPNIENYHRKRFRFYTACAASVLREGSIAEYDHHHLAYRQGAGVLRRPSWMTSWRNLLLCHFSPIAAILDFPFFPRNLNFSFMLSHSVLSLVHYIP</sequence>
<keyword evidence="3" id="KW-1185">Reference proteome</keyword>
<accession>A0ABQ9H439</accession>
<evidence type="ECO:0000256" key="1">
    <source>
        <dbReference type="SAM" id="MobiDB-lite"/>
    </source>
</evidence>
<gene>
    <name evidence="2" type="ORF">PR048_019643</name>
</gene>
<feature type="region of interest" description="Disordered" evidence="1">
    <location>
        <begin position="28"/>
        <end position="55"/>
    </location>
</feature>
<evidence type="ECO:0000313" key="3">
    <source>
        <dbReference type="Proteomes" id="UP001159363"/>
    </source>
</evidence>
<evidence type="ECO:0000313" key="2">
    <source>
        <dbReference type="EMBL" id="KAJ8879037.1"/>
    </source>
</evidence>